<dbReference type="EMBL" id="CP068393">
    <property type="protein sequence ID" value="QUC66624.1"/>
    <property type="molecule type" value="Genomic_DNA"/>
</dbReference>
<protein>
    <submittedName>
        <fullName evidence="1">CPBP family intramembrane metalloprotease</fullName>
    </submittedName>
</protein>
<keyword evidence="1" id="KW-0645">Protease</keyword>
<gene>
    <name evidence="1" type="ORF">JYE49_12310</name>
</gene>
<sequence>MKSVNQSLIKESVCKMRVCGRTTEQKKSDKRKHTILYLTITLLLTWLWQFLPVLMGMDVKDTSISSFDFSSIFFGLGGVMPSLVGVIFVFLFYTKEGVKDFFKRCFVPNKECITAIFISLGLVCLEVAVTQLVSKELGAEALGFEGLKMVVKNPLYLFYFLFWGMISGPLSEEFGWRGFLTDQLFHKKKLLQMSLFIGFIWGIWHLPLYFYPAQIQHDWFMKNPFLGLSFIISCMSAALVYTTIYVIAKRRVFAIFFLHMFKNVILTGAMIYPFSETYSVAVVPVEIVMDAAFYLIITRTKFYKRALENIPE</sequence>
<keyword evidence="1" id="KW-0378">Hydrolase</keyword>
<accession>A0AC61MVM4</accession>
<evidence type="ECO:0000313" key="1">
    <source>
        <dbReference type="EMBL" id="QUC66624.1"/>
    </source>
</evidence>
<organism evidence="1 2">
    <name type="scientific">Aristaeella hokkaidonensis</name>
    <dbReference type="NCBI Taxonomy" id="3046382"/>
    <lineage>
        <taxon>Bacteria</taxon>
        <taxon>Bacillati</taxon>
        <taxon>Bacillota</taxon>
        <taxon>Clostridia</taxon>
        <taxon>Eubacteriales</taxon>
        <taxon>Aristaeellaceae</taxon>
        <taxon>Aristaeella</taxon>
    </lineage>
</organism>
<evidence type="ECO:0000313" key="2">
    <source>
        <dbReference type="Proteomes" id="UP000682782"/>
    </source>
</evidence>
<proteinExistence type="predicted"/>
<dbReference type="Proteomes" id="UP000682782">
    <property type="component" value="Chromosome"/>
</dbReference>
<reference evidence="1" key="1">
    <citation type="submission" date="2021-01" db="EMBL/GenBank/DDBJ databases">
        <title>Complete genome sequence of Clostridiales bacterium R-7.</title>
        <authorList>
            <person name="Mahoney-Kurpe S.C."/>
            <person name="Palevich N."/>
            <person name="Koike S."/>
            <person name="Moon C.D."/>
            <person name="Attwood G.T."/>
        </authorList>
    </citation>
    <scope>NUCLEOTIDE SEQUENCE</scope>
    <source>
        <strain evidence="1">R-7</strain>
    </source>
</reference>
<keyword evidence="2" id="KW-1185">Reference proteome</keyword>
<name>A0AC61MVM4_9FIRM</name>
<keyword evidence="1" id="KW-0482">Metalloprotease</keyword>